<dbReference type="PANTHER" id="PTHR46242:SF1">
    <property type="entry name" value="ZINC FINGER CCHC DOMAIN-CONTAINING PROTEIN 9"/>
    <property type="match status" value="1"/>
</dbReference>
<dbReference type="PROSITE" id="PS50158">
    <property type="entry name" value="ZF_CCHC"/>
    <property type="match status" value="2"/>
</dbReference>
<dbReference type="InterPro" id="IPR036875">
    <property type="entry name" value="Znf_CCHC_sf"/>
</dbReference>
<dbReference type="GO" id="GO:0003676">
    <property type="term" value="F:nucleic acid binding"/>
    <property type="evidence" value="ECO:0007669"/>
    <property type="project" value="InterPro"/>
</dbReference>
<sequence>MFSLVSRGWRMRASGSAESGVMRVARARDSDTLPAPPLVPSPLLMTRYTSLAYKRTHFDAGFDDDEPHPEPEPVAKKPKTEEKKGWGRDESIKLNAAKSEERRQKRAQERLSSTICFACRGKGHAAKDCPDANLVNDNHKTESAPSMGICYRCGSTKHSLKRCKRPENPDNPLPFATCFVCSGKGHLAGSCQKNGKGVYPDGGSCVLCGKTTHLARDCDLRKQPVVDHAIMAAERAKANPDEDDFHVFKRKQMRVEKAIVAEDKQQQKKQQQQSSRPSKPIPSTSRPSKPKPKVVAF</sequence>
<keyword evidence="1" id="KW-0507">mRNA processing</keyword>
<feature type="compositionally biased region" description="Low complexity" evidence="3">
    <location>
        <begin position="268"/>
        <end position="287"/>
    </location>
</feature>
<protein>
    <recommendedName>
        <fullName evidence="4">CCHC-type domain-containing protein</fullName>
    </recommendedName>
</protein>
<dbReference type="InterPro" id="IPR001878">
    <property type="entry name" value="Znf_CCHC"/>
</dbReference>
<dbReference type="GO" id="GO:0005730">
    <property type="term" value="C:nucleolus"/>
    <property type="evidence" value="ECO:0007669"/>
    <property type="project" value="TreeGrafter"/>
</dbReference>
<feature type="compositionally biased region" description="Basic and acidic residues" evidence="3">
    <location>
        <begin position="256"/>
        <end position="266"/>
    </location>
</feature>
<dbReference type="Gene3D" id="4.10.60.10">
    <property type="entry name" value="Zinc finger, CCHC-type"/>
    <property type="match status" value="2"/>
</dbReference>
<evidence type="ECO:0000313" key="6">
    <source>
        <dbReference type="Proteomes" id="UP000077266"/>
    </source>
</evidence>
<feature type="compositionally biased region" description="Basic residues" evidence="3">
    <location>
        <begin position="288"/>
        <end position="297"/>
    </location>
</feature>
<dbReference type="STRING" id="1314781.A0A165IHH1"/>
<feature type="region of interest" description="Disordered" evidence="3">
    <location>
        <begin position="256"/>
        <end position="297"/>
    </location>
</feature>
<feature type="domain" description="CCHC-type" evidence="4">
    <location>
        <begin position="116"/>
        <end position="131"/>
    </location>
</feature>
<dbReference type="OrthoDB" id="3863715at2759"/>
<dbReference type="SMART" id="SM00343">
    <property type="entry name" value="ZnF_C2HC"/>
    <property type="match status" value="4"/>
</dbReference>
<proteinExistence type="predicted"/>
<dbReference type="GO" id="GO:0008270">
    <property type="term" value="F:zinc ion binding"/>
    <property type="evidence" value="ECO:0007669"/>
    <property type="project" value="UniProtKB-KW"/>
</dbReference>
<dbReference type="PANTHER" id="PTHR46242">
    <property type="entry name" value="ZINC FINGER CCHC DOMAIN-CONTAINING PROTEIN 9 ZCCHC9"/>
    <property type="match status" value="1"/>
</dbReference>
<dbReference type="SUPFAM" id="SSF57756">
    <property type="entry name" value="Retrovirus zinc finger-like domains"/>
    <property type="match status" value="2"/>
</dbReference>
<dbReference type="EMBL" id="KV425990">
    <property type="protein sequence ID" value="KZV93406.1"/>
    <property type="molecule type" value="Genomic_DNA"/>
</dbReference>
<keyword evidence="6" id="KW-1185">Reference proteome</keyword>
<feature type="region of interest" description="Disordered" evidence="3">
    <location>
        <begin position="59"/>
        <end position="105"/>
    </location>
</feature>
<evidence type="ECO:0000313" key="5">
    <source>
        <dbReference type="EMBL" id="KZV93406.1"/>
    </source>
</evidence>
<feature type="compositionally biased region" description="Basic and acidic residues" evidence="3">
    <location>
        <begin position="68"/>
        <end position="105"/>
    </location>
</feature>
<evidence type="ECO:0000259" key="4">
    <source>
        <dbReference type="PROSITE" id="PS50158"/>
    </source>
</evidence>
<evidence type="ECO:0000256" key="2">
    <source>
        <dbReference type="PROSITE-ProRule" id="PRU00047"/>
    </source>
</evidence>
<organism evidence="5 6">
    <name type="scientific">Exidia glandulosa HHB12029</name>
    <dbReference type="NCBI Taxonomy" id="1314781"/>
    <lineage>
        <taxon>Eukaryota</taxon>
        <taxon>Fungi</taxon>
        <taxon>Dikarya</taxon>
        <taxon>Basidiomycota</taxon>
        <taxon>Agaricomycotina</taxon>
        <taxon>Agaricomycetes</taxon>
        <taxon>Auriculariales</taxon>
        <taxon>Exidiaceae</taxon>
        <taxon>Exidia</taxon>
    </lineage>
</organism>
<dbReference type="Proteomes" id="UP000077266">
    <property type="component" value="Unassembled WGS sequence"/>
</dbReference>
<reference evidence="5 6" key="1">
    <citation type="journal article" date="2016" name="Mol. Biol. Evol.">
        <title>Comparative Genomics of Early-Diverging Mushroom-Forming Fungi Provides Insights into the Origins of Lignocellulose Decay Capabilities.</title>
        <authorList>
            <person name="Nagy L.G."/>
            <person name="Riley R."/>
            <person name="Tritt A."/>
            <person name="Adam C."/>
            <person name="Daum C."/>
            <person name="Floudas D."/>
            <person name="Sun H."/>
            <person name="Yadav J.S."/>
            <person name="Pangilinan J."/>
            <person name="Larsson K.H."/>
            <person name="Matsuura K."/>
            <person name="Barry K."/>
            <person name="Labutti K."/>
            <person name="Kuo R."/>
            <person name="Ohm R.A."/>
            <person name="Bhattacharya S.S."/>
            <person name="Shirouzu T."/>
            <person name="Yoshinaga Y."/>
            <person name="Martin F.M."/>
            <person name="Grigoriev I.V."/>
            <person name="Hibbett D.S."/>
        </authorList>
    </citation>
    <scope>NUCLEOTIDE SEQUENCE [LARGE SCALE GENOMIC DNA]</scope>
    <source>
        <strain evidence="5 6">HHB12029</strain>
    </source>
</reference>
<dbReference type="InParanoid" id="A0A165IHH1"/>
<dbReference type="GO" id="GO:0006397">
    <property type="term" value="P:mRNA processing"/>
    <property type="evidence" value="ECO:0007669"/>
    <property type="project" value="UniProtKB-KW"/>
</dbReference>
<evidence type="ECO:0000256" key="3">
    <source>
        <dbReference type="SAM" id="MobiDB-lite"/>
    </source>
</evidence>
<feature type="domain" description="CCHC-type" evidence="4">
    <location>
        <begin position="205"/>
        <end position="218"/>
    </location>
</feature>
<dbReference type="InterPro" id="IPR042246">
    <property type="entry name" value="ZCCHC9"/>
</dbReference>
<name>A0A165IHH1_EXIGL</name>
<dbReference type="FunCoup" id="A0A165IHH1">
    <property type="interactions" value="81"/>
</dbReference>
<keyword evidence="2" id="KW-0479">Metal-binding</keyword>
<evidence type="ECO:0000256" key="1">
    <source>
        <dbReference type="ARBA" id="ARBA00022664"/>
    </source>
</evidence>
<dbReference type="AlphaFoldDB" id="A0A165IHH1"/>
<keyword evidence="2" id="KW-0862">Zinc</keyword>
<accession>A0A165IHH1</accession>
<keyword evidence="2" id="KW-0863">Zinc-finger</keyword>
<gene>
    <name evidence="5" type="ORF">EXIGLDRAFT_44485</name>
</gene>